<feature type="region of interest" description="Disordered" evidence="6">
    <location>
        <begin position="406"/>
        <end position="477"/>
    </location>
</feature>
<gene>
    <name evidence="8" type="ORF">B0T17DRAFT_313785</name>
</gene>
<evidence type="ECO:0000256" key="3">
    <source>
        <dbReference type="ARBA" id="ARBA00022833"/>
    </source>
</evidence>
<evidence type="ECO:0000256" key="2">
    <source>
        <dbReference type="ARBA" id="ARBA00022723"/>
    </source>
</evidence>
<reference evidence="8" key="1">
    <citation type="submission" date="2023-06" db="EMBL/GenBank/DDBJ databases">
        <title>Genome-scale phylogeny and comparative genomics of the fungal order Sordariales.</title>
        <authorList>
            <consortium name="Lawrence Berkeley National Laboratory"/>
            <person name="Hensen N."/>
            <person name="Bonometti L."/>
            <person name="Westerberg I."/>
            <person name="Brannstrom I.O."/>
            <person name="Guillou S."/>
            <person name="Cros-Aarteil S."/>
            <person name="Calhoun S."/>
            <person name="Haridas S."/>
            <person name="Kuo A."/>
            <person name="Mondo S."/>
            <person name="Pangilinan J."/>
            <person name="Riley R."/>
            <person name="LaButti K."/>
            <person name="Andreopoulos B."/>
            <person name="Lipzen A."/>
            <person name="Chen C."/>
            <person name="Yanf M."/>
            <person name="Daum C."/>
            <person name="Ng V."/>
            <person name="Clum A."/>
            <person name="Steindorff A."/>
            <person name="Ohm R."/>
            <person name="Martin F."/>
            <person name="Silar P."/>
            <person name="Natvig D."/>
            <person name="Lalanne C."/>
            <person name="Gautier V."/>
            <person name="Ament-velasquez S.L."/>
            <person name="Kruys A."/>
            <person name="Hutchinson M.I."/>
            <person name="Powell A.J."/>
            <person name="Barry K."/>
            <person name="Miller A.N."/>
            <person name="Grigoriev I.V."/>
            <person name="Debuchy R."/>
            <person name="Gladieux P."/>
            <person name="Thoren M.H."/>
            <person name="Johannesson H."/>
        </authorList>
    </citation>
    <scope>NUCLEOTIDE SEQUENCE</scope>
    <source>
        <strain evidence="8">SMH3391-2</strain>
    </source>
</reference>
<dbReference type="GO" id="GO:0046872">
    <property type="term" value="F:metal ion binding"/>
    <property type="evidence" value="ECO:0007669"/>
    <property type="project" value="UniProtKB-KW"/>
</dbReference>
<evidence type="ECO:0000256" key="5">
    <source>
        <dbReference type="ARBA" id="ARBA00071953"/>
    </source>
</evidence>
<dbReference type="InterPro" id="IPR050883">
    <property type="entry name" value="PNGase"/>
</dbReference>
<feature type="region of interest" description="Disordered" evidence="6">
    <location>
        <begin position="43"/>
        <end position="94"/>
    </location>
</feature>
<feature type="compositionally biased region" description="Low complexity" evidence="6">
    <location>
        <begin position="57"/>
        <end position="79"/>
    </location>
</feature>
<evidence type="ECO:0000259" key="7">
    <source>
        <dbReference type="SMART" id="SM00460"/>
    </source>
</evidence>
<evidence type="ECO:0000256" key="1">
    <source>
        <dbReference type="ARBA" id="ARBA00009390"/>
    </source>
</evidence>
<dbReference type="GO" id="GO:0005829">
    <property type="term" value="C:cytosol"/>
    <property type="evidence" value="ECO:0007669"/>
    <property type="project" value="TreeGrafter"/>
</dbReference>
<dbReference type="Gene3D" id="2.20.25.10">
    <property type="match status" value="1"/>
</dbReference>
<evidence type="ECO:0000256" key="6">
    <source>
        <dbReference type="SAM" id="MobiDB-lite"/>
    </source>
</evidence>
<keyword evidence="3" id="KW-0862">Zinc</keyword>
<name>A0AA40BY69_9PEZI</name>
<dbReference type="InterPro" id="IPR038765">
    <property type="entry name" value="Papain-like_cys_pep_sf"/>
</dbReference>
<dbReference type="SMART" id="SM00460">
    <property type="entry name" value="TGc"/>
    <property type="match status" value="1"/>
</dbReference>
<accession>A0AA40BY69</accession>
<dbReference type="EMBL" id="JAULSR010000005">
    <property type="protein sequence ID" value="KAK0617869.1"/>
    <property type="molecule type" value="Genomic_DNA"/>
</dbReference>
<sequence length="477" mass="54012">MAANERGNAPPGQGQGQYGEEWVHDMRLRFEQLLRTKRLSELEATWSRQGSPAPREAASSSNLRASSSGSGRPSSSQDSATSRTPPSYSSLKNMPLWPIKPLPNDLPSQKFRNMLISLSATPTKYENPGLLDEALQVIPLDRIYGEAEEETQVLQAQAESMGDGRKPEWGYQDCVIRALLRWFKRSFFTWVNNPPCPVCISPTISQGMTAPTPEENACGALRVELYRCSNTNCGAYERFPRYSDVWRLLQTRRGRCGEWANCFSMLCRAVGGRVRWVWNAEDHVWTEVYSEHQQRWVHVDACEEAWDNPRLYTEGWGKKMSYCIAFSIDGATDVTRRYVRKMEHYNDRNRCPEQVLLWIMEEIKDLRRKNMDKKQRCKLVEEDQRENKELRSFVVASITQAVTEIVPSPVDSQGSGSGSGAGGRRLVSSTNDDTKVPVSADLPTRQSGNSEWVAARGENGRRNPQFPPPRGQGPPFP</sequence>
<dbReference type="PANTHER" id="PTHR12143:SF19">
    <property type="entry name" value="PEPTIDE-N(4)-(N-ACETYL-BETA-GLUCOSAMINYL)ASPARAGINE AMIDASE"/>
    <property type="match status" value="1"/>
</dbReference>
<evidence type="ECO:0000256" key="4">
    <source>
        <dbReference type="ARBA" id="ARBA00071430"/>
    </source>
</evidence>
<dbReference type="PANTHER" id="PTHR12143">
    <property type="entry name" value="PEPTIDE N-GLYCANASE PNGASE -RELATED"/>
    <property type="match status" value="1"/>
</dbReference>
<dbReference type="Gene3D" id="3.10.620.30">
    <property type="match status" value="1"/>
</dbReference>
<dbReference type="Pfam" id="PF01841">
    <property type="entry name" value="Transglut_core"/>
    <property type="match status" value="1"/>
</dbReference>
<evidence type="ECO:0000313" key="9">
    <source>
        <dbReference type="Proteomes" id="UP001174934"/>
    </source>
</evidence>
<dbReference type="FunFam" id="3.10.620.30:FF:000004">
    <property type="entry name" value="Peptidase (PNG1)"/>
    <property type="match status" value="1"/>
</dbReference>
<dbReference type="GO" id="GO:0006516">
    <property type="term" value="P:glycoprotein catabolic process"/>
    <property type="evidence" value="ECO:0007669"/>
    <property type="project" value="TreeGrafter"/>
</dbReference>
<feature type="domain" description="Transglutaminase-like" evidence="7">
    <location>
        <begin position="248"/>
        <end position="303"/>
    </location>
</feature>
<dbReference type="GO" id="GO:0005634">
    <property type="term" value="C:nucleus"/>
    <property type="evidence" value="ECO:0007669"/>
    <property type="project" value="TreeGrafter"/>
</dbReference>
<dbReference type="GO" id="GO:0036503">
    <property type="term" value="P:ERAD pathway"/>
    <property type="evidence" value="ECO:0007669"/>
    <property type="project" value="UniProtKB-ARBA"/>
</dbReference>
<dbReference type="GO" id="GO:0000224">
    <property type="term" value="F:peptide-N4-(N-acetyl-beta-glucosaminyl)asparagine amidase activity"/>
    <property type="evidence" value="ECO:0007669"/>
    <property type="project" value="TreeGrafter"/>
</dbReference>
<feature type="compositionally biased region" description="Polar residues" evidence="6">
    <location>
        <begin position="80"/>
        <end position="92"/>
    </location>
</feature>
<dbReference type="InterPro" id="IPR002931">
    <property type="entry name" value="Transglutaminase-like"/>
</dbReference>
<protein>
    <recommendedName>
        <fullName evidence="5">Protein PNG1</fullName>
    </recommendedName>
    <alternativeName>
        <fullName evidence="4">Protein png1</fullName>
    </alternativeName>
</protein>
<dbReference type="AlphaFoldDB" id="A0AA40BY69"/>
<keyword evidence="9" id="KW-1185">Reference proteome</keyword>
<proteinExistence type="inferred from homology"/>
<evidence type="ECO:0000313" key="8">
    <source>
        <dbReference type="EMBL" id="KAK0617869.1"/>
    </source>
</evidence>
<dbReference type="SUPFAM" id="SSF54001">
    <property type="entry name" value="Cysteine proteinases"/>
    <property type="match status" value="1"/>
</dbReference>
<keyword evidence="2" id="KW-0479">Metal-binding</keyword>
<feature type="region of interest" description="Disordered" evidence="6">
    <location>
        <begin position="1"/>
        <end position="20"/>
    </location>
</feature>
<feature type="compositionally biased region" description="Pro residues" evidence="6">
    <location>
        <begin position="465"/>
        <end position="477"/>
    </location>
</feature>
<organism evidence="8 9">
    <name type="scientific">Bombardia bombarda</name>
    <dbReference type="NCBI Taxonomy" id="252184"/>
    <lineage>
        <taxon>Eukaryota</taxon>
        <taxon>Fungi</taxon>
        <taxon>Dikarya</taxon>
        <taxon>Ascomycota</taxon>
        <taxon>Pezizomycotina</taxon>
        <taxon>Sordariomycetes</taxon>
        <taxon>Sordariomycetidae</taxon>
        <taxon>Sordariales</taxon>
        <taxon>Lasiosphaeriaceae</taxon>
        <taxon>Bombardia</taxon>
    </lineage>
</organism>
<comment type="caution">
    <text evidence="8">The sequence shown here is derived from an EMBL/GenBank/DDBJ whole genome shotgun (WGS) entry which is preliminary data.</text>
</comment>
<comment type="similarity">
    <text evidence="1">Belongs to the transglutaminase-like superfamily. PNGase family.</text>
</comment>
<dbReference type="FunFam" id="2.20.25.10:FF:000011">
    <property type="entry name" value="peptide-N(4)-(N-acetyl-beta- glucosaminyl)asparagine amidase"/>
    <property type="match status" value="1"/>
</dbReference>
<dbReference type="Proteomes" id="UP001174934">
    <property type="component" value="Unassembled WGS sequence"/>
</dbReference>